<dbReference type="EMBL" id="BARU01030837">
    <property type="protein sequence ID" value="GAH67808.1"/>
    <property type="molecule type" value="Genomic_DNA"/>
</dbReference>
<proteinExistence type="predicted"/>
<organism evidence="1">
    <name type="scientific">marine sediment metagenome</name>
    <dbReference type="NCBI Taxonomy" id="412755"/>
    <lineage>
        <taxon>unclassified sequences</taxon>
        <taxon>metagenomes</taxon>
        <taxon>ecological metagenomes</taxon>
    </lineage>
</organism>
<accession>X1JDG0</accession>
<comment type="caution">
    <text evidence="1">The sequence shown here is derived from an EMBL/GenBank/DDBJ whole genome shotgun (WGS) entry which is preliminary data.</text>
</comment>
<dbReference type="AlphaFoldDB" id="X1JDG0"/>
<gene>
    <name evidence="1" type="ORF">S03H2_48856</name>
</gene>
<protein>
    <submittedName>
        <fullName evidence="1">Uncharacterized protein</fullName>
    </submittedName>
</protein>
<evidence type="ECO:0000313" key="1">
    <source>
        <dbReference type="EMBL" id="GAH67808.1"/>
    </source>
</evidence>
<name>X1JDG0_9ZZZZ</name>
<reference evidence="1" key="1">
    <citation type="journal article" date="2014" name="Front. Microbiol.">
        <title>High frequency of phylogenetically diverse reductive dehalogenase-homologous genes in deep subseafloor sedimentary metagenomes.</title>
        <authorList>
            <person name="Kawai M."/>
            <person name="Futagami T."/>
            <person name="Toyoda A."/>
            <person name="Takaki Y."/>
            <person name="Nishi S."/>
            <person name="Hori S."/>
            <person name="Arai W."/>
            <person name="Tsubouchi T."/>
            <person name="Morono Y."/>
            <person name="Uchiyama I."/>
            <person name="Ito T."/>
            <person name="Fujiyama A."/>
            <person name="Inagaki F."/>
            <person name="Takami H."/>
        </authorList>
    </citation>
    <scope>NUCLEOTIDE SEQUENCE</scope>
    <source>
        <strain evidence="1">Expedition CK06-06</strain>
    </source>
</reference>
<sequence length="40" mass="4600">MPEATLLIYPWGLGTLDMLEDNSYPPWVDEVLLPFHIPDT</sequence>